<dbReference type="NCBIfam" id="NF007113">
    <property type="entry name" value="PRK09562.1"/>
    <property type="match status" value="1"/>
</dbReference>
<dbReference type="GO" id="GO:0006950">
    <property type="term" value="P:response to stress"/>
    <property type="evidence" value="ECO:0007669"/>
    <property type="project" value="UniProtKB-ARBA"/>
</dbReference>
<evidence type="ECO:0000256" key="3">
    <source>
        <dbReference type="ARBA" id="ARBA00066372"/>
    </source>
</evidence>
<accession>A0A1Y6CJ76</accession>
<dbReference type="SUPFAM" id="SSF101386">
    <property type="entry name" value="all-alpha NTP pyrophosphatases"/>
    <property type="match status" value="2"/>
</dbReference>
<dbReference type="InterPro" id="IPR048011">
    <property type="entry name" value="NTP-PPase_MazG-like_C"/>
</dbReference>
<dbReference type="AlphaFoldDB" id="A0A1Y6CJ76"/>
<dbReference type="GO" id="GO:0046052">
    <property type="term" value="P:UTP catabolic process"/>
    <property type="evidence" value="ECO:0007669"/>
    <property type="project" value="TreeGrafter"/>
</dbReference>
<dbReference type="EC" id="3.6.1.8" evidence="3"/>
<keyword evidence="8" id="KW-1185">Reference proteome</keyword>
<dbReference type="CDD" id="cd11529">
    <property type="entry name" value="NTP-PPase_MazG_Cterm"/>
    <property type="match status" value="1"/>
</dbReference>
<comment type="catalytic activity">
    <reaction evidence="1">
        <text>ATP + H2O = AMP + diphosphate + H(+)</text>
        <dbReference type="Rhea" id="RHEA:14245"/>
        <dbReference type="ChEBI" id="CHEBI:15377"/>
        <dbReference type="ChEBI" id="CHEBI:15378"/>
        <dbReference type="ChEBI" id="CHEBI:30616"/>
        <dbReference type="ChEBI" id="CHEBI:33019"/>
        <dbReference type="ChEBI" id="CHEBI:456215"/>
        <dbReference type="EC" id="3.6.1.8"/>
    </reaction>
</comment>
<dbReference type="InterPro" id="IPR011551">
    <property type="entry name" value="NTP_PyrPHydrolase_MazG"/>
</dbReference>
<dbReference type="Gene3D" id="1.10.287.1080">
    <property type="entry name" value="MazG-like"/>
    <property type="match status" value="2"/>
</dbReference>
<sequence>MDDRAPPPETARNIDRLLAVMARLRDPERGCPWDVAQDFSTIAPYTIEEAYEVADAIERGDLPGLRDELGDLLLQVVFHARMAEEARAFDFDAVAGAIVDKMVRRHPHVFADAAFADLGEQKAARLNADWEARKAAERAERGETGALAGVARGLPALLRAVKLQKRAARVGFDWPEEAPVLAKIDEELAELRHEIAEQAGHERLQDELGDLLFAVVNLARHLKVDPEAALRHTNAKFERRFGKVEQSLAAEGKSLVDSSLDDMEEAWQKAKRDERRPDRRETAARQTEEKEPIR</sequence>
<evidence type="ECO:0000313" key="7">
    <source>
        <dbReference type="EMBL" id="SMF68632.1"/>
    </source>
</evidence>
<dbReference type="PANTHER" id="PTHR30522:SF0">
    <property type="entry name" value="NUCLEOSIDE TRIPHOSPHATE PYROPHOSPHOHYDROLASE"/>
    <property type="match status" value="1"/>
</dbReference>
<name>A0A1Y6CJ76_9PROT</name>
<dbReference type="GO" id="GO:0046081">
    <property type="term" value="P:dUTP catabolic process"/>
    <property type="evidence" value="ECO:0007669"/>
    <property type="project" value="TreeGrafter"/>
</dbReference>
<dbReference type="GO" id="GO:0006203">
    <property type="term" value="P:dGTP catabolic process"/>
    <property type="evidence" value="ECO:0007669"/>
    <property type="project" value="TreeGrafter"/>
</dbReference>
<dbReference type="STRING" id="560819.SAMN05428998_1283"/>
<evidence type="ECO:0000313" key="8">
    <source>
        <dbReference type="Proteomes" id="UP000192917"/>
    </source>
</evidence>
<feature type="domain" description="NTP pyrophosphohydrolase MazG-like" evidence="6">
    <location>
        <begin position="181"/>
        <end position="240"/>
    </location>
</feature>
<gene>
    <name evidence="7" type="ORF">SAMN05428998_1283</name>
</gene>
<dbReference type="FunFam" id="1.10.287.1080:FF:000003">
    <property type="entry name" value="Nucleoside triphosphate pyrophosphohydrolase"/>
    <property type="match status" value="1"/>
</dbReference>
<evidence type="ECO:0000256" key="2">
    <source>
        <dbReference type="ARBA" id="ARBA00061115"/>
    </source>
</evidence>
<dbReference type="GO" id="GO:0046076">
    <property type="term" value="P:dTTP catabolic process"/>
    <property type="evidence" value="ECO:0007669"/>
    <property type="project" value="TreeGrafter"/>
</dbReference>
<dbReference type="InterPro" id="IPR048015">
    <property type="entry name" value="NTP-PPase_MazG-like_N"/>
</dbReference>
<dbReference type="PANTHER" id="PTHR30522">
    <property type="entry name" value="NUCLEOSIDE TRIPHOSPHATE PYROPHOSPHOHYDROLASE"/>
    <property type="match status" value="1"/>
</dbReference>
<evidence type="ECO:0000256" key="4">
    <source>
        <dbReference type="ARBA" id="ARBA00074799"/>
    </source>
</evidence>
<organism evidence="7 8">
    <name type="scientific">Tistlia consotensis USBA 355</name>
    <dbReference type="NCBI Taxonomy" id="560819"/>
    <lineage>
        <taxon>Bacteria</taxon>
        <taxon>Pseudomonadati</taxon>
        <taxon>Pseudomonadota</taxon>
        <taxon>Alphaproteobacteria</taxon>
        <taxon>Rhodospirillales</taxon>
        <taxon>Rhodovibrionaceae</taxon>
        <taxon>Tistlia</taxon>
    </lineage>
</organism>
<reference evidence="7 8" key="1">
    <citation type="submission" date="2017-04" db="EMBL/GenBank/DDBJ databases">
        <authorList>
            <person name="Afonso C.L."/>
            <person name="Miller P.J."/>
            <person name="Scott M.A."/>
            <person name="Spackman E."/>
            <person name="Goraichik I."/>
            <person name="Dimitrov K.M."/>
            <person name="Suarez D.L."/>
            <person name="Swayne D.E."/>
        </authorList>
    </citation>
    <scope>NUCLEOTIDE SEQUENCE [LARGE SCALE GENOMIC DNA]</scope>
    <source>
        <strain evidence="7 8">USBA 355</strain>
    </source>
</reference>
<evidence type="ECO:0000256" key="5">
    <source>
        <dbReference type="SAM" id="MobiDB-lite"/>
    </source>
</evidence>
<dbReference type="GO" id="GO:0046061">
    <property type="term" value="P:dATP catabolic process"/>
    <property type="evidence" value="ECO:0007669"/>
    <property type="project" value="TreeGrafter"/>
</dbReference>
<dbReference type="FunFam" id="1.10.287.1080:FF:000001">
    <property type="entry name" value="Nucleoside triphosphate pyrophosphohydrolase"/>
    <property type="match status" value="1"/>
</dbReference>
<feature type="region of interest" description="Disordered" evidence="5">
    <location>
        <begin position="259"/>
        <end position="294"/>
    </location>
</feature>
<dbReference type="RefSeq" id="WP_085125450.1">
    <property type="nucleotide sequence ID" value="NZ_FWZX01000028.1"/>
</dbReference>
<dbReference type="Pfam" id="PF03819">
    <property type="entry name" value="MazG"/>
    <property type="match status" value="2"/>
</dbReference>
<dbReference type="GO" id="GO:0047693">
    <property type="term" value="F:ATP diphosphatase activity"/>
    <property type="evidence" value="ECO:0007669"/>
    <property type="project" value="UniProtKB-EC"/>
</dbReference>
<dbReference type="GO" id="GO:0046047">
    <property type="term" value="P:TTP catabolic process"/>
    <property type="evidence" value="ECO:0007669"/>
    <property type="project" value="TreeGrafter"/>
</dbReference>
<dbReference type="NCBIfam" id="TIGR00444">
    <property type="entry name" value="mazG"/>
    <property type="match status" value="1"/>
</dbReference>
<dbReference type="Proteomes" id="UP000192917">
    <property type="component" value="Unassembled WGS sequence"/>
</dbReference>
<comment type="similarity">
    <text evidence="2">Belongs to the nucleoside triphosphate pyrophosphohydrolase family.</text>
</comment>
<dbReference type="EMBL" id="FWZX01000028">
    <property type="protein sequence ID" value="SMF68632.1"/>
    <property type="molecule type" value="Genomic_DNA"/>
</dbReference>
<dbReference type="CDD" id="cd11528">
    <property type="entry name" value="NTP-PPase_MazG_Nterm"/>
    <property type="match status" value="1"/>
</dbReference>
<proteinExistence type="inferred from homology"/>
<feature type="domain" description="NTP pyrophosphohydrolase MazG-like" evidence="6">
    <location>
        <begin position="37"/>
        <end position="110"/>
    </location>
</feature>
<feature type="compositionally biased region" description="Basic and acidic residues" evidence="5">
    <location>
        <begin position="266"/>
        <end position="294"/>
    </location>
</feature>
<evidence type="ECO:0000256" key="1">
    <source>
        <dbReference type="ARBA" id="ARBA00052141"/>
    </source>
</evidence>
<dbReference type="InterPro" id="IPR004518">
    <property type="entry name" value="MazG-like_dom"/>
</dbReference>
<protein>
    <recommendedName>
        <fullName evidence="4">Nucleoside triphosphate pyrophosphohydrolase</fullName>
        <ecNumber evidence="3">3.6.1.8</ecNumber>
    </recommendedName>
</protein>
<evidence type="ECO:0000259" key="6">
    <source>
        <dbReference type="Pfam" id="PF03819"/>
    </source>
</evidence>